<dbReference type="InterPro" id="IPR006555">
    <property type="entry name" value="ATP-dep_Helicase_C"/>
</dbReference>
<dbReference type="KEGG" id="qdo:H9Q78_05190"/>
<evidence type="ECO:0000256" key="1">
    <source>
        <dbReference type="ARBA" id="ARBA00022485"/>
    </source>
</evidence>
<keyword evidence="5" id="KW-0378">Hydrolase</keyword>
<dbReference type="Proteomes" id="UP000515823">
    <property type="component" value="Chromosome"/>
</dbReference>
<evidence type="ECO:0000256" key="12">
    <source>
        <dbReference type="ARBA" id="ARBA00023235"/>
    </source>
</evidence>
<keyword evidence="11" id="KW-0234">DNA repair</keyword>
<evidence type="ECO:0000313" key="16">
    <source>
        <dbReference type="Proteomes" id="UP000515823"/>
    </source>
</evidence>
<evidence type="ECO:0000256" key="4">
    <source>
        <dbReference type="ARBA" id="ARBA00022763"/>
    </source>
</evidence>
<dbReference type="InterPro" id="IPR011604">
    <property type="entry name" value="PDDEXK-like_dom_sf"/>
</dbReference>
<evidence type="ECO:0000313" key="15">
    <source>
        <dbReference type="EMBL" id="QNM06528.1"/>
    </source>
</evidence>
<evidence type="ECO:0000256" key="9">
    <source>
        <dbReference type="ARBA" id="ARBA00023014"/>
    </source>
</evidence>
<proteinExistence type="inferred from homology"/>
<name>A0A7G9G6U6_9FIRM</name>
<keyword evidence="9" id="KW-0411">Iron-sulfur</keyword>
<dbReference type="RefSeq" id="WP_249304036.1">
    <property type="nucleotide sequence ID" value="NZ_CP060634.1"/>
</dbReference>
<evidence type="ECO:0000256" key="6">
    <source>
        <dbReference type="ARBA" id="ARBA00022806"/>
    </source>
</evidence>
<organism evidence="15 16">
    <name type="scientific">Qiania dongpingensis</name>
    <dbReference type="NCBI Taxonomy" id="2763669"/>
    <lineage>
        <taxon>Bacteria</taxon>
        <taxon>Bacillati</taxon>
        <taxon>Bacillota</taxon>
        <taxon>Clostridia</taxon>
        <taxon>Lachnospirales</taxon>
        <taxon>Lachnospiraceae</taxon>
        <taxon>Qiania</taxon>
    </lineage>
</organism>
<dbReference type="GO" id="GO:0005524">
    <property type="term" value="F:ATP binding"/>
    <property type="evidence" value="ECO:0007669"/>
    <property type="project" value="UniProtKB-KW"/>
</dbReference>
<dbReference type="GO" id="GO:0003678">
    <property type="term" value="F:DNA helicase activity"/>
    <property type="evidence" value="ECO:0007669"/>
    <property type="project" value="InterPro"/>
</dbReference>
<keyword evidence="7" id="KW-0067">ATP-binding</keyword>
<dbReference type="InterPro" id="IPR042493">
    <property type="entry name" value="XPD_DNA_FeS"/>
</dbReference>
<evidence type="ECO:0000256" key="8">
    <source>
        <dbReference type="ARBA" id="ARBA00023004"/>
    </source>
</evidence>
<keyword evidence="10" id="KW-0238">DNA-binding</keyword>
<protein>
    <submittedName>
        <fullName evidence="15">ATP-dependent DNA helicase</fullName>
    </submittedName>
</protein>
<accession>A0A7G9G6U6</accession>
<dbReference type="InterPro" id="IPR010614">
    <property type="entry name" value="RAD3-like_helicase_DEAD"/>
</dbReference>
<evidence type="ECO:0000256" key="11">
    <source>
        <dbReference type="ARBA" id="ARBA00023204"/>
    </source>
</evidence>
<dbReference type="Pfam" id="PF06733">
    <property type="entry name" value="DEAD_2"/>
    <property type="match status" value="1"/>
</dbReference>
<evidence type="ECO:0000259" key="14">
    <source>
        <dbReference type="PROSITE" id="PS51193"/>
    </source>
</evidence>
<dbReference type="InterPro" id="IPR027417">
    <property type="entry name" value="P-loop_NTPase"/>
</dbReference>
<dbReference type="GO" id="GO:0016818">
    <property type="term" value="F:hydrolase activity, acting on acid anhydrides, in phosphorus-containing anhydrides"/>
    <property type="evidence" value="ECO:0007669"/>
    <property type="project" value="InterPro"/>
</dbReference>
<dbReference type="Gene3D" id="1.10.30.20">
    <property type="entry name" value="Bacterial XPD DNA helicase, FeS cluster domain"/>
    <property type="match status" value="1"/>
</dbReference>
<dbReference type="InterPro" id="IPR014013">
    <property type="entry name" value="Helic_SF1/SF2_ATP-bd_DinG/Rad3"/>
</dbReference>
<dbReference type="GO" id="GO:0051539">
    <property type="term" value="F:4 iron, 4 sulfur cluster binding"/>
    <property type="evidence" value="ECO:0007669"/>
    <property type="project" value="UniProtKB-KW"/>
</dbReference>
<dbReference type="GO" id="GO:0006281">
    <property type="term" value="P:DNA repair"/>
    <property type="evidence" value="ECO:0007669"/>
    <property type="project" value="UniProtKB-KW"/>
</dbReference>
<feature type="domain" description="Helicase ATP-binding" evidence="14">
    <location>
        <begin position="201"/>
        <end position="464"/>
    </location>
</feature>
<evidence type="ECO:0000256" key="2">
    <source>
        <dbReference type="ARBA" id="ARBA00022723"/>
    </source>
</evidence>
<sequence>MTRLEENKIRISVRNLVEFLLRDGDIDNRRKGKKDLDAMAAGAKIHRKIQGRMGIGYKAEVALKADFEMEDIVICLEGRADGVFEKDGILNVDEIKGVYWDIEKLEEPVPVHRAQALCYAYMALLLRERETVGTDGEKKAGGEGLRAGIQLTYCHLETEEIRRFREVLNFAEIEGYVRHLLEEYANWGRYQYYHRQMRNVSIRELNFPFPYRQGQRELAVSTYRAIQRGKPLFIQAPTGIGKTMSVLFPSVKAVGEGLGDKIFYLTAKTITRTVAEEAMEILRENGLRASSITLTAKEKLCPLVSEGGKAECNPVACPYARGHYDRVNEAVFDYIHQKETAGREDILAWSERYQVCPHEFSLDLSVWLDVIICDYNYVFDPNVQLKRYFGEGMGGDYLFLVDEAHNLVERAREMYSASLYKESFLTVRNLVKPHSPRLERKLSRCNKLLLEMKRESDEPMVRDSIDQFALALTGAFSEMEKFQEEFRVMDGNEEFGNLYLQVRHFLNMYDRLDDSYCIYTEHVSRESFLLKLLCVNPAENLSLCLEKGNSTVFFSATLLPVQYYKELLCGSTEEYAVYAPSPFDASKRLLAIGKDVSSRYKRRNSREYLKVLDYVLTAVRQKKGNYLVYFPSYAYMHGVYEAAQDRGLAGELSGMEAGTGQTDGPDIILQSGHMTEQDRELFLAEFSRDREHSLAAFCVMGGVFSEGIDLKGEKLIGVIIVGTGLAQICTEREILKGWYEKRGKDGFAYAYRYPGMNKVLQAAGRVIRTDTDEGIILLLDDRFLYGEYQRLFPREWSDYYVINYESLPGILCSFWENGRK</sequence>
<dbReference type="SUPFAM" id="SSF52540">
    <property type="entry name" value="P-loop containing nucleoside triphosphate hydrolases"/>
    <property type="match status" value="2"/>
</dbReference>
<reference evidence="15 16" key="1">
    <citation type="submission" date="2020-08" db="EMBL/GenBank/DDBJ databases">
        <authorList>
            <person name="Liu C."/>
            <person name="Sun Q."/>
        </authorList>
    </citation>
    <scope>NUCLEOTIDE SEQUENCE [LARGE SCALE GENOMIC DNA]</scope>
    <source>
        <strain evidence="15 16">NSJ-38</strain>
    </source>
</reference>
<dbReference type="PROSITE" id="PS51193">
    <property type="entry name" value="HELICASE_ATP_BIND_2"/>
    <property type="match status" value="1"/>
</dbReference>
<dbReference type="Gene3D" id="3.90.320.10">
    <property type="match status" value="1"/>
</dbReference>
<gene>
    <name evidence="15" type="ORF">H9Q78_05190</name>
</gene>
<dbReference type="SMART" id="SM00491">
    <property type="entry name" value="HELICc2"/>
    <property type="match status" value="1"/>
</dbReference>
<dbReference type="Gene3D" id="1.10.275.40">
    <property type="match status" value="1"/>
</dbReference>
<dbReference type="InterPro" id="IPR006554">
    <property type="entry name" value="Helicase-like_DEXD_c2"/>
</dbReference>
<keyword evidence="6 15" id="KW-0347">Helicase</keyword>
<dbReference type="AlphaFoldDB" id="A0A7G9G6U6"/>
<evidence type="ECO:0000256" key="7">
    <source>
        <dbReference type="ARBA" id="ARBA00022840"/>
    </source>
</evidence>
<dbReference type="Pfam" id="PF13307">
    <property type="entry name" value="Helicase_C_2"/>
    <property type="match status" value="1"/>
</dbReference>
<keyword evidence="8" id="KW-0408">Iron</keyword>
<evidence type="ECO:0000256" key="10">
    <source>
        <dbReference type="ARBA" id="ARBA00023125"/>
    </source>
</evidence>
<keyword evidence="3" id="KW-0547">Nucleotide-binding</keyword>
<keyword evidence="16" id="KW-1185">Reference proteome</keyword>
<dbReference type="PANTHER" id="PTHR11472">
    <property type="entry name" value="DNA REPAIR DEAD HELICASE RAD3/XP-D SUBFAMILY MEMBER"/>
    <property type="match status" value="1"/>
</dbReference>
<dbReference type="GO" id="GO:0003677">
    <property type="term" value="F:DNA binding"/>
    <property type="evidence" value="ECO:0007669"/>
    <property type="project" value="UniProtKB-KW"/>
</dbReference>
<evidence type="ECO:0000256" key="3">
    <source>
        <dbReference type="ARBA" id="ARBA00022741"/>
    </source>
</evidence>
<keyword evidence="2" id="KW-0479">Metal-binding</keyword>
<evidence type="ECO:0000256" key="5">
    <source>
        <dbReference type="ARBA" id="ARBA00022801"/>
    </source>
</evidence>
<evidence type="ECO:0000256" key="13">
    <source>
        <dbReference type="ARBA" id="ARBA00038058"/>
    </source>
</evidence>
<dbReference type="Gene3D" id="3.40.50.300">
    <property type="entry name" value="P-loop containing nucleotide triphosphate hydrolases"/>
    <property type="match status" value="2"/>
</dbReference>
<dbReference type="InterPro" id="IPR045028">
    <property type="entry name" value="DinG/Rad3-like"/>
</dbReference>
<dbReference type="GO" id="GO:0046872">
    <property type="term" value="F:metal ion binding"/>
    <property type="evidence" value="ECO:0007669"/>
    <property type="project" value="UniProtKB-KW"/>
</dbReference>
<dbReference type="EMBL" id="CP060634">
    <property type="protein sequence ID" value="QNM06528.1"/>
    <property type="molecule type" value="Genomic_DNA"/>
</dbReference>
<keyword evidence="12" id="KW-0413">Isomerase</keyword>
<keyword evidence="4" id="KW-0227">DNA damage</keyword>
<dbReference type="SMART" id="SM00488">
    <property type="entry name" value="DEXDc2"/>
    <property type="match status" value="1"/>
</dbReference>
<dbReference type="PANTHER" id="PTHR11472:SF34">
    <property type="entry name" value="REGULATOR OF TELOMERE ELONGATION HELICASE 1"/>
    <property type="match status" value="1"/>
</dbReference>
<keyword evidence="1" id="KW-0004">4Fe-4S</keyword>
<comment type="similarity">
    <text evidence="13">Belongs to the helicase family. DinG subfamily.</text>
</comment>